<comment type="caution">
    <text evidence="7">The sequence shown here is derived from an EMBL/GenBank/DDBJ whole genome shotgun (WGS) entry which is preliminary data.</text>
</comment>
<proteinExistence type="predicted"/>
<comment type="subcellular location">
    <subcellularLocation>
        <location evidence="1">Cytoplasm</location>
    </subcellularLocation>
</comment>
<keyword evidence="4 7" id="KW-0238">DNA-binding</keyword>
<evidence type="ECO:0000256" key="4">
    <source>
        <dbReference type="ARBA" id="ARBA00023125"/>
    </source>
</evidence>
<evidence type="ECO:0000256" key="3">
    <source>
        <dbReference type="ARBA" id="ARBA00023015"/>
    </source>
</evidence>
<evidence type="ECO:0000313" key="7">
    <source>
        <dbReference type="EMBL" id="MCP2257369.1"/>
    </source>
</evidence>
<gene>
    <name evidence="7" type="ORF">LX15_001054</name>
</gene>
<dbReference type="RefSeq" id="WP_253668322.1">
    <property type="nucleotide sequence ID" value="NZ_JAMTCP010000003.1"/>
</dbReference>
<dbReference type="InterPro" id="IPR036390">
    <property type="entry name" value="WH_DNA-bd_sf"/>
</dbReference>
<keyword evidence="5" id="KW-0804">Transcription</keyword>
<dbReference type="Gene3D" id="1.10.10.10">
    <property type="entry name" value="Winged helix-like DNA-binding domain superfamily/Winged helix DNA-binding domain"/>
    <property type="match status" value="1"/>
</dbReference>
<feature type="domain" description="HTH marR-type" evidence="6">
    <location>
        <begin position="9"/>
        <end position="139"/>
    </location>
</feature>
<evidence type="ECO:0000256" key="2">
    <source>
        <dbReference type="ARBA" id="ARBA00022490"/>
    </source>
</evidence>
<dbReference type="GO" id="GO:0003677">
    <property type="term" value="F:DNA binding"/>
    <property type="evidence" value="ECO:0007669"/>
    <property type="project" value="UniProtKB-KW"/>
</dbReference>
<dbReference type="SMART" id="SM00347">
    <property type="entry name" value="HTH_MARR"/>
    <property type="match status" value="1"/>
</dbReference>
<dbReference type="SUPFAM" id="SSF46785">
    <property type="entry name" value="Winged helix' DNA-binding domain"/>
    <property type="match status" value="1"/>
</dbReference>
<keyword evidence="2" id="KW-0963">Cytoplasm</keyword>
<keyword evidence="8" id="KW-1185">Reference proteome</keyword>
<dbReference type="InterPro" id="IPR036388">
    <property type="entry name" value="WH-like_DNA-bd_sf"/>
</dbReference>
<keyword evidence="3" id="KW-0805">Transcription regulation</keyword>
<reference evidence="7 8" key="1">
    <citation type="submission" date="2022-06" db="EMBL/GenBank/DDBJ databases">
        <title>Genomic Encyclopedia of Archaeal and Bacterial Type Strains, Phase II (KMG-II): from individual species to whole genera.</title>
        <authorList>
            <person name="Goeker M."/>
        </authorList>
    </citation>
    <scope>NUCLEOTIDE SEQUENCE [LARGE SCALE GENOMIC DNA]</scope>
    <source>
        <strain evidence="7 8">DSM 40477</strain>
    </source>
</reference>
<sequence>MSDSLPLPEDQLCFALHAASRAMNAVYRPLLAELGVTYPQYLVLLDLWTRGPRSVKELGEDLYLDSGTLSPLLKRLETAGLVRRSRSEADERVVIVCLTEEGRRLRERGRRVSHDLLCAVGLPVEKVVALRDEIRDLTDHLLAAAGDLHRTGDPGAEPVG</sequence>
<dbReference type="InterPro" id="IPR039422">
    <property type="entry name" value="MarR/SlyA-like"/>
</dbReference>
<name>A0ABT1HPD3_STRSD</name>
<dbReference type="EMBL" id="JAMTCP010000003">
    <property type="protein sequence ID" value="MCP2257369.1"/>
    <property type="molecule type" value="Genomic_DNA"/>
</dbReference>
<organism evidence="7 8">
    <name type="scientific">Streptoalloteichus tenebrarius (strain ATCC 17920 / DSM 40477 / JCM 4838 / CBS 697.72 / NBRC 16177 / NCIMB 11028 / NRRL B-12390 / A12253. 1 / ISP 5477)</name>
    <name type="common">Streptomyces tenebrarius</name>
    <dbReference type="NCBI Taxonomy" id="1933"/>
    <lineage>
        <taxon>Bacteria</taxon>
        <taxon>Bacillati</taxon>
        <taxon>Actinomycetota</taxon>
        <taxon>Actinomycetes</taxon>
        <taxon>Pseudonocardiales</taxon>
        <taxon>Pseudonocardiaceae</taxon>
        <taxon>Streptoalloteichus</taxon>
    </lineage>
</organism>
<dbReference type="InterPro" id="IPR000835">
    <property type="entry name" value="HTH_MarR-typ"/>
</dbReference>
<dbReference type="InterPro" id="IPR055166">
    <property type="entry name" value="Transc_reg_Sar_Rot_HTH"/>
</dbReference>
<dbReference type="PROSITE" id="PS50995">
    <property type="entry name" value="HTH_MARR_2"/>
    <property type="match status" value="1"/>
</dbReference>
<dbReference type="Proteomes" id="UP001205311">
    <property type="component" value="Unassembled WGS sequence"/>
</dbReference>
<dbReference type="PANTHER" id="PTHR33164">
    <property type="entry name" value="TRANSCRIPTIONAL REGULATOR, MARR FAMILY"/>
    <property type="match status" value="1"/>
</dbReference>
<dbReference type="PRINTS" id="PR00598">
    <property type="entry name" value="HTHMARR"/>
</dbReference>
<protein>
    <submittedName>
        <fullName evidence="7">DNA-binding transcriptional regulator, MarR family</fullName>
    </submittedName>
</protein>
<evidence type="ECO:0000256" key="1">
    <source>
        <dbReference type="ARBA" id="ARBA00004496"/>
    </source>
</evidence>
<evidence type="ECO:0000313" key="8">
    <source>
        <dbReference type="Proteomes" id="UP001205311"/>
    </source>
</evidence>
<evidence type="ECO:0000259" key="6">
    <source>
        <dbReference type="PROSITE" id="PS50995"/>
    </source>
</evidence>
<accession>A0ABT1HPD3</accession>
<dbReference type="Pfam" id="PF22381">
    <property type="entry name" value="Staph_reg_Sar_Rot"/>
    <property type="match status" value="1"/>
</dbReference>
<evidence type="ECO:0000256" key="5">
    <source>
        <dbReference type="ARBA" id="ARBA00023163"/>
    </source>
</evidence>
<dbReference type="PANTHER" id="PTHR33164:SF5">
    <property type="entry name" value="ORGANIC HYDROPEROXIDE RESISTANCE TRANSCRIPTIONAL REGULATOR"/>
    <property type="match status" value="1"/>
</dbReference>